<dbReference type="NCBIfam" id="NF001937">
    <property type="entry name" value="PRK00714.1-4"/>
    <property type="match status" value="1"/>
</dbReference>
<dbReference type="PROSITE" id="PS00893">
    <property type="entry name" value="NUDIX_BOX"/>
    <property type="match status" value="1"/>
</dbReference>
<comment type="cofactor">
    <cofactor evidence="4">
        <name>a divalent metal cation</name>
        <dbReference type="ChEBI" id="CHEBI:60240"/>
    </cofactor>
</comment>
<evidence type="ECO:0000256" key="4">
    <source>
        <dbReference type="HAMAP-Rule" id="MF_00298"/>
    </source>
</evidence>
<dbReference type="CDD" id="cd03671">
    <property type="entry name" value="NUDIX_Ap4A_hydrolase_plant_like"/>
    <property type="match status" value="1"/>
</dbReference>
<evidence type="ECO:0000313" key="6">
    <source>
        <dbReference type="EMBL" id="OBS09123.1"/>
    </source>
</evidence>
<dbReference type="PRINTS" id="PR00502">
    <property type="entry name" value="NUDIXFAMILY"/>
</dbReference>
<sequence length="178" mass="20453">MQVIDSDGFRHNVGIILSNAEGRVFWGKRIGQCTWQFPQGGIRPDESPEEAMYRELWEETGLEAGHVSLVGRTRGWLRYRLPKNLVRRHASPRCIGQKQVWFLLSLDCDESCFNLGASPKPEFDGWRWVDYWLPMEEVVFFKRKVYRRALSELAPLLFGAEAETASPLPTSGPARRVS</sequence>
<reference evidence="6 7" key="1">
    <citation type="journal article" date="2014" name="Genome Announc.">
        <title>Draft Genome Sequence of the Iron-Oxidizing, Acidophilic, and Halotolerant 'Thiobacillus prosperus' Type Strain DSM 5130.</title>
        <authorList>
            <person name="Ossandon F.J."/>
            <person name="Cardenas J.P."/>
            <person name="Corbett M."/>
            <person name="Quatrini R."/>
            <person name="Holmes D.S."/>
            <person name="Watkin E."/>
        </authorList>
    </citation>
    <scope>NUCLEOTIDE SEQUENCE [LARGE SCALE GENOMIC DNA]</scope>
    <source>
        <strain evidence="6 7">DSM 5130</strain>
    </source>
</reference>
<proteinExistence type="inferred from homology"/>
<evidence type="ECO:0000259" key="5">
    <source>
        <dbReference type="PROSITE" id="PS51462"/>
    </source>
</evidence>
<dbReference type="InterPro" id="IPR020476">
    <property type="entry name" value="Nudix_hydrolase"/>
</dbReference>
<dbReference type="SUPFAM" id="SSF55811">
    <property type="entry name" value="Nudix"/>
    <property type="match status" value="1"/>
</dbReference>
<dbReference type="AlphaFoldDB" id="A0A1A6C3I5"/>
<dbReference type="FunFam" id="3.90.79.10:FF:000001">
    <property type="entry name" value="RNA pyrophosphohydrolase"/>
    <property type="match status" value="1"/>
</dbReference>
<evidence type="ECO:0000313" key="7">
    <source>
        <dbReference type="Proteomes" id="UP000029273"/>
    </source>
</evidence>
<protein>
    <recommendedName>
        <fullName evidence="4">RNA pyrophosphohydrolase</fullName>
        <ecNumber evidence="4">3.6.1.-</ecNumber>
    </recommendedName>
    <alternativeName>
        <fullName evidence="4">(Di)nucleoside polyphosphate hydrolase</fullName>
    </alternativeName>
</protein>
<dbReference type="Gene3D" id="3.90.79.10">
    <property type="entry name" value="Nucleoside Triphosphate Pyrophosphohydrolase"/>
    <property type="match status" value="1"/>
</dbReference>
<organism evidence="6 7">
    <name type="scientific">Acidihalobacter prosperus</name>
    <dbReference type="NCBI Taxonomy" id="160660"/>
    <lineage>
        <taxon>Bacteria</taxon>
        <taxon>Pseudomonadati</taxon>
        <taxon>Pseudomonadota</taxon>
        <taxon>Gammaproteobacteria</taxon>
        <taxon>Chromatiales</taxon>
        <taxon>Ectothiorhodospiraceae</taxon>
        <taxon>Acidihalobacter</taxon>
    </lineage>
</organism>
<dbReference type="HAMAP" id="MF_00298">
    <property type="entry name" value="Nudix_RppH"/>
    <property type="match status" value="1"/>
</dbReference>
<comment type="cofactor">
    <cofactor evidence="2">
        <name>Mg(2+)</name>
        <dbReference type="ChEBI" id="CHEBI:18420"/>
    </cofactor>
</comment>
<dbReference type="Proteomes" id="UP000029273">
    <property type="component" value="Unassembled WGS sequence"/>
</dbReference>
<name>A0A1A6C3I5_9GAMM</name>
<comment type="caution">
    <text evidence="6">The sequence shown here is derived from an EMBL/GenBank/DDBJ whole genome shotgun (WGS) entry which is preliminary data.</text>
</comment>
<dbReference type="PANTHER" id="PTHR43046:SF14">
    <property type="entry name" value="MUTT_NUDIX FAMILY PROTEIN"/>
    <property type="match status" value="1"/>
</dbReference>
<dbReference type="InterPro" id="IPR000086">
    <property type="entry name" value="NUDIX_hydrolase_dom"/>
</dbReference>
<comment type="similarity">
    <text evidence="4">Belongs to the Nudix hydrolase family. RppH subfamily.</text>
</comment>
<dbReference type="InterPro" id="IPR015797">
    <property type="entry name" value="NUDIX_hydrolase-like_dom_sf"/>
</dbReference>
<feature type="short sequence motif" description="Nudix box" evidence="4">
    <location>
        <begin position="40"/>
        <end position="61"/>
    </location>
</feature>
<dbReference type="NCBIfam" id="NF001938">
    <property type="entry name" value="PRK00714.1-5"/>
    <property type="match status" value="1"/>
</dbReference>
<evidence type="ECO:0000256" key="3">
    <source>
        <dbReference type="ARBA" id="ARBA00022801"/>
    </source>
</evidence>
<keyword evidence="7" id="KW-1185">Reference proteome</keyword>
<dbReference type="Pfam" id="PF00293">
    <property type="entry name" value="NUDIX"/>
    <property type="match status" value="1"/>
</dbReference>
<dbReference type="PANTHER" id="PTHR43046">
    <property type="entry name" value="GDP-MANNOSE MANNOSYL HYDROLASE"/>
    <property type="match status" value="1"/>
</dbReference>
<comment type="cofactor">
    <cofactor evidence="1">
        <name>Mn(2+)</name>
        <dbReference type="ChEBI" id="CHEBI:29035"/>
    </cofactor>
</comment>
<evidence type="ECO:0000256" key="2">
    <source>
        <dbReference type="ARBA" id="ARBA00001946"/>
    </source>
</evidence>
<dbReference type="PROSITE" id="PS51462">
    <property type="entry name" value="NUDIX"/>
    <property type="match status" value="1"/>
</dbReference>
<evidence type="ECO:0000256" key="1">
    <source>
        <dbReference type="ARBA" id="ARBA00001936"/>
    </source>
</evidence>
<comment type="function">
    <text evidence="4">Accelerates the degradation of transcripts by removing pyrophosphate from the 5'-end of triphosphorylated RNA, leading to a more labile monophosphorylated state that can stimulate subsequent ribonuclease cleavage.</text>
</comment>
<dbReference type="GO" id="GO:0034353">
    <property type="term" value="F:mRNA 5'-diphosphatase activity"/>
    <property type="evidence" value="ECO:0007669"/>
    <property type="project" value="UniProtKB-ARBA"/>
</dbReference>
<accession>A0A1A6C3I5</accession>
<dbReference type="EMBL" id="JQSG02000003">
    <property type="protein sequence ID" value="OBS09123.1"/>
    <property type="molecule type" value="Genomic_DNA"/>
</dbReference>
<dbReference type="EC" id="3.6.1.-" evidence="4"/>
<feature type="domain" description="Nudix hydrolase" evidence="5">
    <location>
        <begin position="8"/>
        <end position="151"/>
    </location>
</feature>
<dbReference type="STRING" id="160660.BJI67_13615"/>
<keyword evidence="3 4" id="KW-0378">Hydrolase</keyword>
<gene>
    <name evidence="4" type="primary">rppH</name>
    <name evidence="4" type="synonym">nudH</name>
    <name evidence="6" type="ORF">Thpro_021451</name>
</gene>
<dbReference type="InterPro" id="IPR020084">
    <property type="entry name" value="NUDIX_hydrolase_CS"/>
</dbReference>
<dbReference type="InterPro" id="IPR022927">
    <property type="entry name" value="RppH"/>
</dbReference>